<organism evidence="1 2">
    <name type="scientific">Pholiota conissans</name>
    <dbReference type="NCBI Taxonomy" id="109636"/>
    <lineage>
        <taxon>Eukaryota</taxon>
        <taxon>Fungi</taxon>
        <taxon>Dikarya</taxon>
        <taxon>Basidiomycota</taxon>
        <taxon>Agaricomycotina</taxon>
        <taxon>Agaricomycetes</taxon>
        <taxon>Agaricomycetidae</taxon>
        <taxon>Agaricales</taxon>
        <taxon>Agaricineae</taxon>
        <taxon>Strophariaceae</taxon>
        <taxon>Pholiota</taxon>
    </lineage>
</organism>
<gene>
    <name evidence="1" type="ORF">BDN70DRAFT_929426</name>
</gene>
<name>A0A9P6D4G7_9AGAR</name>
<comment type="caution">
    <text evidence="1">The sequence shown here is derived from an EMBL/GenBank/DDBJ whole genome shotgun (WGS) entry which is preliminary data.</text>
</comment>
<dbReference type="Proteomes" id="UP000807469">
    <property type="component" value="Unassembled WGS sequence"/>
</dbReference>
<dbReference type="AlphaFoldDB" id="A0A9P6D4G7"/>
<keyword evidence="2" id="KW-1185">Reference proteome</keyword>
<accession>A0A9P6D4G7</accession>
<sequence>MEISGSGTVAPNIQHVGLNPPAVLLPLAILKAHPLLHTPEMHIWLQLRLLSLRLRIFSIKLTVKQAVGSRAERWRKKVNRARERVQMSRRKAARTAKDIIIPSLPGVSKLKLPEPPVPHLLRSNLAPSELEYDLVRQAIAAARATEKNLRRKLATRIGAGQTNRGWETVMRHKIGQATRFIKQHESIISAVRRLPPEIIQEIFVWATLNIRNHSRYRMVSELPWKLSQVSHSWRVNALSISTLWSFLPTLQLKKSRATTRHQMGYVSELLRRSGQSPLDIYYSTIKQMW</sequence>
<dbReference type="EMBL" id="MU155157">
    <property type="protein sequence ID" value="KAF9483085.1"/>
    <property type="molecule type" value="Genomic_DNA"/>
</dbReference>
<proteinExistence type="predicted"/>
<evidence type="ECO:0008006" key="3">
    <source>
        <dbReference type="Google" id="ProtNLM"/>
    </source>
</evidence>
<dbReference type="OrthoDB" id="3269400at2759"/>
<reference evidence="1" key="1">
    <citation type="submission" date="2020-11" db="EMBL/GenBank/DDBJ databases">
        <authorList>
            <consortium name="DOE Joint Genome Institute"/>
            <person name="Ahrendt S."/>
            <person name="Riley R."/>
            <person name="Andreopoulos W."/>
            <person name="Labutti K."/>
            <person name="Pangilinan J."/>
            <person name="Ruiz-Duenas F.J."/>
            <person name="Barrasa J.M."/>
            <person name="Sanchez-Garcia M."/>
            <person name="Camarero S."/>
            <person name="Miyauchi S."/>
            <person name="Serrano A."/>
            <person name="Linde D."/>
            <person name="Babiker R."/>
            <person name="Drula E."/>
            <person name="Ayuso-Fernandez I."/>
            <person name="Pacheco R."/>
            <person name="Padilla G."/>
            <person name="Ferreira P."/>
            <person name="Barriuso J."/>
            <person name="Kellner H."/>
            <person name="Castanera R."/>
            <person name="Alfaro M."/>
            <person name="Ramirez L."/>
            <person name="Pisabarro A.G."/>
            <person name="Kuo A."/>
            <person name="Tritt A."/>
            <person name="Lipzen A."/>
            <person name="He G."/>
            <person name="Yan M."/>
            <person name="Ng V."/>
            <person name="Cullen D."/>
            <person name="Martin F."/>
            <person name="Rosso M.-N."/>
            <person name="Henrissat B."/>
            <person name="Hibbett D."/>
            <person name="Martinez A.T."/>
            <person name="Grigoriev I.V."/>
        </authorList>
    </citation>
    <scope>NUCLEOTIDE SEQUENCE</scope>
    <source>
        <strain evidence="1">CIRM-BRFM 674</strain>
    </source>
</reference>
<protein>
    <recommendedName>
        <fullName evidence="3">F-box domain-containing protein</fullName>
    </recommendedName>
</protein>
<evidence type="ECO:0000313" key="2">
    <source>
        <dbReference type="Proteomes" id="UP000807469"/>
    </source>
</evidence>
<evidence type="ECO:0000313" key="1">
    <source>
        <dbReference type="EMBL" id="KAF9483085.1"/>
    </source>
</evidence>